<dbReference type="GeneID" id="88764780"/>
<dbReference type="RefSeq" id="WP_007303961.1">
    <property type="nucleotide sequence ID" value="NZ_AESD01000146.1"/>
</dbReference>
<keyword evidence="7" id="KW-1133">Transmembrane helix</keyword>
<proteinExistence type="inferred from homology"/>
<feature type="domain" description="Peptidase M48" evidence="8">
    <location>
        <begin position="128"/>
        <end position="162"/>
    </location>
</feature>
<keyword evidence="5 6" id="KW-0482">Metalloprotease</keyword>
<dbReference type="GO" id="GO:0004222">
    <property type="term" value="F:metalloendopeptidase activity"/>
    <property type="evidence" value="ECO:0007669"/>
    <property type="project" value="InterPro"/>
</dbReference>
<evidence type="ECO:0000256" key="1">
    <source>
        <dbReference type="ARBA" id="ARBA00022670"/>
    </source>
</evidence>
<evidence type="ECO:0000256" key="7">
    <source>
        <dbReference type="SAM" id="Phobius"/>
    </source>
</evidence>
<sequence>MHSVMIFLALAVAIGIRLIFSLCSYGLSHWQRSLLAFMAPPLLLLMTAMAVIFMGYHGQMLGFQASRFSYLLAVFFLLFAVIRGLEITYQGCSSLQKIKSYPQKNIYNTHAKILETNLPYSAQVGFWDSELIISNGILTTLDDAHLKAVIAHEQAHAYYHDTFWFFWLGWLKRISFWLPKTNKLWQDLLLLREIRADQKAAETVDPLILAESLLIIAQEINRIVTANPLGVMAAGFHDLDLENRLEERINALFDESDYVRFKGIEWYPVLITLLPLVSIPFHG</sequence>
<comment type="caution">
    <text evidence="9">The sequence shown here is derived from an EMBL/GenBank/DDBJ whole genome shotgun (WGS) entry which is preliminary data.</text>
</comment>
<gene>
    <name evidence="9" type="ORF">CWATWH0003_0901</name>
</gene>
<dbReference type="EMBL" id="AESD01000146">
    <property type="protein sequence ID" value="EHJ14433.1"/>
    <property type="molecule type" value="Genomic_DNA"/>
</dbReference>
<dbReference type="PANTHER" id="PTHR34978:SF3">
    <property type="entry name" value="SLR0241 PROTEIN"/>
    <property type="match status" value="1"/>
</dbReference>
<dbReference type="PANTHER" id="PTHR34978">
    <property type="entry name" value="POSSIBLE SENSOR-TRANSDUCER PROTEIN BLAR"/>
    <property type="match status" value="1"/>
</dbReference>
<feature type="transmembrane region" description="Helical" evidence="7">
    <location>
        <begin position="68"/>
        <end position="89"/>
    </location>
</feature>
<evidence type="ECO:0000256" key="3">
    <source>
        <dbReference type="ARBA" id="ARBA00022801"/>
    </source>
</evidence>
<protein>
    <recommendedName>
        <fullName evidence="8">Peptidase M48 domain-containing protein</fullName>
    </recommendedName>
</protein>
<comment type="similarity">
    <text evidence="6">Belongs to the peptidase M48 family.</text>
</comment>
<dbReference type="Gene3D" id="3.30.2010.10">
    <property type="entry name" value="Metalloproteases ('zincins'), catalytic domain"/>
    <property type="match status" value="1"/>
</dbReference>
<dbReference type="AlphaFoldDB" id="G5J064"/>
<dbReference type="Proteomes" id="UP000003477">
    <property type="component" value="Unassembled WGS sequence"/>
</dbReference>
<evidence type="ECO:0000256" key="6">
    <source>
        <dbReference type="RuleBase" id="RU003983"/>
    </source>
</evidence>
<evidence type="ECO:0000256" key="2">
    <source>
        <dbReference type="ARBA" id="ARBA00022723"/>
    </source>
</evidence>
<evidence type="ECO:0000256" key="5">
    <source>
        <dbReference type="ARBA" id="ARBA00023049"/>
    </source>
</evidence>
<dbReference type="Pfam" id="PF01435">
    <property type="entry name" value="Peptidase_M48"/>
    <property type="match status" value="1"/>
</dbReference>
<keyword evidence="7" id="KW-0472">Membrane</keyword>
<keyword evidence="4 6" id="KW-0862">Zinc</keyword>
<organism evidence="9 10">
    <name type="scientific">Crocosphaera watsonii WH 0003</name>
    <dbReference type="NCBI Taxonomy" id="423471"/>
    <lineage>
        <taxon>Bacteria</taxon>
        <taxon>Bacillati</taxon>
        <taxon>Cyanobacteriota</taxon>
        <taxon>Cyanophyceae</taxon>
        <taxon>Oscillatoriophycideae</taxon>
        <taxon>Chroococcales</taxon>
        <taxon>Aphanothecaceae</taxon>
        <taxon>Crocosphaera</taxon>
    </lineage>
</organism>
<dbReference type="GO" id="GO:0006508">
    <property type="term" value="P:proteolysis"/>
    <property type="evidence" value="ECO:0007669"/>
    <property type="project" value="UniProtKB-KW"/>
</dbReference>
<name>G5J064_CROWT</name>
<keyword evidence="1 6" id="KW-0645">Protease</keyword>
<evidence type="ECO:0000259" key="8">
    <source>
        <dbReference type="Pfam" id="PF01435"/>
    </source>
</evidence>
<keyword evidence="2" id="KW-0479">Metal-binding</keyword>
<keyword evidence="7" id="KW-0812">Transmembrane</keyword>
<dbReference type="CDD" id="cd07326">
    <property type="entry name" value="M56_BlaR1_MecR1_like"/>
    <property type="match status" value="1"/>
</dbReference>
<evidence type="ECO:0000256" key="4">
    <source>
        <dbReference type="ARBA" id="ARBA00022833"/>
    </source>
</evidence>
<keyword evidence="3 6" id="KW-0378">Hydrolase</keyword>
<dbReference type="InterPro" id="IPR001915">
    <property type="entry name" value="Peptidase_M48"/>
</dbReference>
<accession>G5J064</accession>
<evidence type="ECO:0000313" key="9">
    <source>
        <dbReference type="EMBL" id="EHJ14433.1"/>
    </source>
</evidence>
<dbReference type="InterPro" id="IPR052173">
    <property type="entry name" value="Beta-lactam_resp_regulator"/>
</dbReference>
<evidence type="ECO:0000313" key="10">
    <source>
        <dbReference type="Proteomes" id="UP000003477"/>
    </source>
</evidence>
<feature type="transmembrane region" description="Helical" evidence="7">
    <location>
        <begin position="34"/>
        <end position="56"/>
    </location>
</feature>
<comment type="cofactor">
    <cofactor evidence="6">
        <name>Zn(2+)</name>
        <dbReference type="ChEBI" id="CHEBI:29105"/>
    </cofactor>
    <text evidence="6">Binds 1 zinc ion per subunit.</text>
</comment>
<reference evidence="9 10" key="1">
    <citation type="journal article" date="2011" name="Front. Microbiol.">
        <title>Two Strains of Crocosphaera watsonii with Highly Conserved Genomes are Distinguished by Strain-Specific Features.</title>
        <authorList>
            <person name="Bench S.R."/>
            <person name="Ilikchyan I.N."/>
            <person name="Tripp H.J."/>
            <person name="Zehr J.P."/>
        </authorList>
    </citation>
    <scope>NUCLEOTIDE SEQUENCE [LARGE SCALE GENOMIC DNA]</scope>
    <source>
        <strain evidence="9 10">WH 0003</strain>
    </source>
</reference>
<dbReference type="GO" id="GO:0046872">
    <property type="term" value="F:metal ion binding"/>
    <property type="evidence" value="ECO:0007669"/>
    <property type="project" value="UniProtKB-KW"/>
</dbReference>
<feature type="transmembrane region" description="Helical" evidence="7">
    <location>
        <begin position="6"/>
        <end position="27"/>
    </location>
</feature>
<dbReference type="PATRIC" id="fig|423471.3.peg.833"/>